<name>A0A9N8VH31_9GLOM</name>
<reference evidence="2" key="1">
    <citation type="submission" date="2021-06" db="EMBL/GenBank/DDBJ databases">
        <authorList>
            <person name="Kallberg Y."/>
            <person name="Tangrot J."/>
            <person name="Rosling A."/>
        </authorList>
    </citation>
    <scope>NUCLEOTIDE SEQUENCE</scope>
    <source>
        <strain evidence="2">IA702</strain>
    </source>
</reference>
<organism evidence="2 3">
    <name type="scientific">Paraglomus occultum</name>
    <dbReference type="NCBI Taxonomy" id="144539"/>
    <lineage>
        <taxon>Eukaryota</taxon>
        <taxon>Fungi</taxon>
        <taxon>Fungi incertae sedis</taxon>
        <taxon>Mucoromycota</taxon>
        <taxon>Glomeromycotina</taxon>
        <taxon>Glomeromycetes</taxon>
        <taxon>Paraglomerales</taxon>
        <taxon>Paraglomeraceae</taxon>
        <taxon>Paraglomus</taxon>
    </lineage>
</organism>
<dbReference type="EMBL" id="CAJVPJ010000006">
    <property type="protein sequence ID" value="CAG8452853.1"/>
    <property type="molecule type" value="Genomic_DNA"/>
</dbReference>
<protein>
    <submittedName>
        <fullName evidence="2">4386_t:CDS:1</fullName>
    </submittedName>
</protein>
<evidence type="ECO:0000313" key="2">
    <source>
        <dbReference type="EMBL" id="CAG8452853.1"/>
    </source>
</evidence>
<feature type="region of interest" description="Disordered" evidence="1">
    <location>
        <begin position="87"/>
        <end position="160"/>
    </location>
</feature>
<accession>A0A9N8VH31</accession>
<proteinExistence type="predicted"/>
<gene>
    <name evidence="2" type="ORF">POCULU_LOCUS126</name>
</gene>
<dbReference type="Proteomes" id="UP000789572">
    <property type="component" value="Unassembled WGS sequence"/>
</dbReference>
<evidence type="ECO:0000256" key="1">
    <source>
        <dbReference type="SAM" id="MobiDB-lite"/>
    </source>
</evidence>
<dbReference type="OrthoDB" id="2387127at2759"/>
<dbReference type="AlphaFoldDB" id="A0A9N8VH31"/>
<feature type="compositionally biased region" description="Polar residues" evidence="1">
    <location>
        <begin position="101"/>
        <end position="115"/>
    </location>
</feature>
<keyword evidence="3" id="KW-1185">Reference proteome</keyword>
<sequence length="160" mass="17640">MASGILDLTKCGDRVIERLKHIQTALMEHDKPDEVSLPPVVEEMLDAFMASHAEVLRPVEFPKCDMDEELEDVAFTAYELLEGLAEQVSQSSRERKERMGATTTDLQSGGSQIMPNRSRPWPADDNGDDNALHGGVVLDGRDTSCDGCTESEQGLKRHAL</sequence>
<comment type="caution">
    <text evidence="2">The sequence shown here is derived from an EMBL/GenBank/DDBJ whole genome shotgun (WGS) entry which is preliminary data.</text>
</comment>
<evidence type="ECO:0000313" key="3">
    <source>
        <dbReference type="Proteomes" id="UP000789572"/>
    </source>
</evidence>